<evidence type="ECO:0000313" key="2">
    <source>
        <dbReference type="Proteomes" id="UP001150904"/>
    </source>
</evidence>
<evidence type="ECO:0008006" key="3">
    <source>
        <dbReference type="Google" id="ProtNLM"/>
    </source>
</evidence>
<reference evidence="1" key="1">
    <citation type="submission" date="2022-12" db="EMBL/GenBank/DDBJ databases">
        <authorList>
            <person name="Petersen C."/>
        </authorList>
    </citation>
    <scope>NUCLEOTIDE SEQUENCE</scope>
    <source>
        <strain evidence="1">IBT 15544</strain>
    </source>
</reference>
<proteinExistence type="predicted"/>
<reference evidence="1" key="2">
    <citation type="journal article" date="2023" name="IMA Fungus">
        <title>Comparative genomic study of the Penicillium genus elucidates a diverse pangenome and 15 lateral gene transfer events.</title>
        <authorList>
            <person name="Petersen C."/>
            <person name="Sorensen T."/>
            <person name="Nielsen M.R."/>
            <person name="Sondergaard T.E."/>
            <person name="Sorensen J.L."/>
            <person name="Fitzpatrick D.A."/>
            <person name="Frisvad J.C."/>
            <person name="Nielsen K.L."/>
        </authorList>
    </citation>
    <scope>NUCLEOTIDE SEQUENCE</scope>
    <source>
        <strain evidence="1">IBT 15544</strain>
    </source>
</reference>
<dbReference type="OrthoDB" id="2125396at2759"/>
<name>A0A9W9T888_9EURO</name>
<dbReference type="GeneID" id="83178174"/>
<protein>
    <recommendedName>
        <fullName evidence="3">F-box domain-containing protein</fullName>
    </recommendedName>
</protein>
<evidence type="ECO:0000313" key="1">
    <source>
        <dbReference type="EMBL" id="KAJ5212165.1"/>
    </source>
</evidence>
<dbReference type="EMBL" id="JAPQKR010000008">
    <property type="protein sequence ID" value="KAJ5212165.1"/>
    <property type="molecule type" value="Genomic_DNA"/>
</dbReference>
<dbReference type="Proteomes" id="UP001150904">
    <property type="component" value="Unassembled WGS sequence"/>
</dbReference>
<organism evidence="1 2">
    <name type="scientific">Penicillium cinerascens</name>
    <dbReference type="NCBI Taxonomy" id="70096"/>
    <lineage>
        <taxon>Eukaryota</taxon>
        <taxon>Fungi</taxon>
        <taxon>Dikarya</taxon>
        <taxon>Ascomycota</taxon>
        <taxon>Pezizomycotina</taxon>
        <taxon>Eurotiomycetes</taxon>
        <taxon>Eurotiomycetidae</taxon>
        <taxon>Eurotiales</taxon>
        <taxon>Aspergillaceae</taxon>
        <taxon>Penicillium</taxon>
    </lineage>
</organism>
<dbReference type="RefSeq" id="XP_058310335.1">
    <property type="nucleotide sequence ID" value="XM_058450873.1"/>
</dbReference>
<keyword evidence="2" id="KW-1185">Reference proteome</keyword>
<comment type="caution">
    <text evidence="1">The sequence shown here is derived from an EMBL/GenBank/DDBJ whole genome shotgun (WGS) entry which is preliminary data.</text>
</comment>
<accession>A0A9W9T888</accession>
<dbReference type="AlphaFoldDB" id="A0A9W9T888"/>
<sequence length="389" mass="44177">MSSIGCSRLPFEIILIIAEHLWSITERDENGDGLMARQRRMTNFCLVSHEWYTAGIALLYLCPELRAANSLDRFVDTVTQSGDANHLNIDFGSMIHVLKMGHLDHDIPDMLLERLLSRLQSNLISFEAPPTPFGIEGLTTLSMCKNVEQLDLTLLTDKHRTEDCFTFPDLKQAISGLPNLVTVSLPLKMAIVDTDDSIGDWPASLRSIKIGGTLDPQVMRRFQWPSHPFKLTIRNCQNLRAATLEGILDNENIHEYLVRLYITRSNTMMFQDAPTGILYKLRNLMHLRIPLDCTEDFFMLPPPEPSMSIRVLELTEPYSGQVLKEFTQQLFQALNLNLCNVLALGMCELPNNLWNSQFSPISTKLRRRVQRSPPADLEGIENCGLYAMD</sequence>
<gene>
    <name evidence="1" type="ORF">N7498_003811</name>
</gene>